<dbReference type="GO" id="GO:0005739">
    <property type="term" value="C:mitochondrion"/>
    <property type="evidence" value="ECO:0007669"/>
    <property type="project" value="UniProtKB-SubCell"/>
</dbReference>
<feature type="non-terminal residue" evidence="7">
    <location>
        <position position="1"/>
    </location>
</feature>
<comment type="subcellular location">
    <subcellularLocation>
        <location evidence="1">Mitochondrion</location>
    </subcellularLocation>
</comment>
<keyword evidence="8" id="KW-1185">Reference proteome</keyword>
<dbReference type="GO" id="GO:0042030">
    <property type="term" value="F:ATPase inhibitor activity"/>
    <property type="evidence" value="ECO:0007669"/>
    <property type="project" value="InterPro"/>
</dbReference>
<protein>
    <submittedName>
        <fullName evidence="7">Uncharacterized protein</fullName>
    </submittedName>
</protein>
<gene>
    <name evidence="7" type="ORF">L9F63_005742</name>
</gene>
<dbReference type="AlphaFoldDB" id="A0AAD8E5U5"/>
<reference evidence="7" key="1">
    <citation type="journal article" date="2023" name="IScience">
        <title>Live-bearing cockroach genome reveals convergent evolutionary mechanisms linked to viviparity in insects and beyond.</title>
        <authorList>
            <person name="Fouks B."/>
            <person name="Harrison M.C."/>
            <person name="Mikhailova A.A."/>
            <person name="Marchal E."/>
            <person name="English S."/>
            <person name="Carruthers M."/>
            <person name="Jennings E.C."/>
            <person name="Chiamaka E.L."/>
            <person name="Frigard R.A."/>
            <person name="Pippel M."/>
            <person name="Attardo G.M."/>
            <person name="Benoit J.B."/>
            <person name="Bornberg-Bauer E."/>
            <person name="Tobe S.S."/>
        </authorList>
    </citation>
    <scope>NUCLEOTIDE SEQUENCE</scope>
    <source>
        <strain evidence="7">Stay&amp;Tobe</strain>
    </source>
</reference>
<evidence type="ECO:0000313" key="7">
    <source>
        <dbReference type="EMBL" id="KAJ9577662.1"/>
    </source>
</evidence>
<keyword evidence="4 6" id="KW-0175">Coiled coil</keyword>
<evidence type="ECO:0000256" key="1">
    <source>
        <dbReference type="ARBA" id="ARBA00004173"/>
    </source>
</evidence>
<keyword evidence="5" id="KW-0496">Mitochondrion</keyword>
<dbReference type="Proteomes" id="UP001233999">
    <property type="component" value="Unassembled WGS sequence"/>
</dbReference>
<evidence type="ECO:0000256" key="3">
    <source>
        <dbReference type="ARBA" id="ARBA00022946"/>
    </source>
</evidence>
<evidence type="ECO:0000256" key="6">
    <source>
        <dbReference type="SAM" id="Coils"/>
    </source>
</evidence>
<keyword evidence="3" id="KW-0809">Transit peptide</keyword>
<sequence>MDKIAILRESCARLGIYNFFEILGFSKEHFQRHITTLGSGAGKGGGGGGSIRDAGGKLGEMGAAREEEYFRRKNAELLEKLKSATRRDIEHHKRLIASYTKSMEEMYAKLKKMSQDEMGSEEMKRERQQLESLIESHKKALKHAEHLLTHKTKEEK</sequence>
<comment type="similarity">
    <text evidence="2">Belongs to the ATPase inhibitor family.</text>
</comment>
<accession>A0AAD8E5U5</accession>
<feature type="coiled-coil region" evidence="6">
    <location>
        <begin position="120"/>
        <end position="147"/>
    </location>
</feature>
<comment type="caution">
    <text evidence="7">The sequence shown here is derived from an EMBL/GenBank/DDBJ whole genome shotgun (WGS) entry which is preliminary data.</text>
</comment>
<dbReference type="Pfam" id="PF04568">
    <property type="entry name" value="IATP"/>
    <property type="match status" value="1"/>
</dbReference>
<dbReference type="Gene3D" id="1.20.5.500">
    <property type="entry name" value="Single helix bin"/>
    <property type="match status" value="1"/>
</dbReference>
<organism evidence="7 8">
    <name type="scientific">Diploptera punctata</name>
    <name type="common">Pacific beetle cockroach</name>
    <dbReference type="NCBI Taxonomy" id="6984"/>
    <lineage>
        <taxon>Eukaryota</taxon>
        <taxon>Metazoa</taxon>
        <taxon>Ecdysozoa</taxon>
        <taxon>Arthropoda</taxon>
        <taxon>Hexapoda</taxon>
        <taxon>Insecta</taxon>
        <taxon>Pterygota</taxon>
        <taxon>Neoptera</taxon>
        <taxon>Polyneoptera</taxon>
        <taxon>Dictyoptera</taxon>
        <taxon>Blattodea</taxon>
        <taxon>Blaberoidea</taxon>
        <taxon>Blaberidae</taxon>
        <taxon>Diplopterinae</taxon>
        <taxon>Diploptera</taxon>
    </lineage>
</organism>
<dbReference type="InterPro" id="IPR007648">
    <property type="entry name" value="ATPase_inhibitor_mt"/>
</dbReference>
<proteinExistence type="inferred from homology"/>
<evidence type="ECO:0000256" key="5">
    <source>
        <dbReference type="ARBA" id="ARBA00023128"/>
    </source>
</evidence>
<evidence type="ECO:0000313" key="8">
    <source>
        <dbReference type="Proteomes" id="UP001233999"/>
    </source>
</evidence>
<dbReference type="SUPFAM" id="SSF64602">
    <property type="entry name" value="F1 ATPase inhibitor, IF1, C-terminal domain"/>
    <property type="match status" value="1"/>
</dbReference>
<dbReference type="PANTHER" id="PTHR48417:SF1">
    <property type="entry name" value="ATP SYNTHASE F1 SUBUNIT EPSILON"/>
    <property type="match status" value="1"/>
</dbReference>
<dbReference type="PANTHER" id="PTHR48417">
    <property type="entry name" value="ATP SYNTHASE F1 SUBUNIT EPSILON"/>
    <property type="match status" value="1"/>
</dbReference>
<evidence type="ECO:0000256" key="2">
    <source>
        <dbReference type="ARBA" id="ARBA00010901"/>
    </source>
</evidence>
<name>A0AAD8E5U5_DIPPU</name>
<reference evidence="7" key="2">
    <citation type="submission" date="2023-05" db="EMBL/GenBank/DDBJ databases">
        <authorList>
            <person name="Fouks B."/>
        </authorList>
    </citation>
    <scope>NUCLEOTIDE SEQUENCE</scope>
    <source>
        <strain evidence="7">Stay&amp;Tobe</strain>
        <tissue evidence="7">Testes</tissue>
    </source>
</reference>
<evidence type="ECO:0000256" key="4">
    <source>
        <dbReference type="ARBA" id="ARBA00023054"/>
    </source>
</evidence>
<dbReference type="EMBL" id="JASPKZ010009350">
    <property type="protein sequence ID" value="KAJ9577662.1"/>
    <property type="molecule type" value="Genomic_DNA"/>
</dbReference>